<feature type="domain" description="Methylmalonyl-CoA mutase alpha/beta chain catalytic" evidence="1">
    <location>
        <begin position="66"/>
        <end position="453"/>
    </location>
</feature>
<name>A0A7C9VAL9_9HYPH</name>
<dbReference type="GO" id="GO:0004494">
    <property type="term" value="F:methylmalonyl-CoA mutase activity"/>
    <property type="evidence" value="ECO:0007669"/>
    <property type="project" value="TreeGrafter"/>
</dbReference>
<organism evidence="2 3">
    <name type="scientific">Mesorhizobium zhangyense</name>
    <dbReference type="NCBI Taxonomy" id="1776730"/>
    <lineage>
        <taxon>Bacteria</taxon>
        <taxon>Pseudomonadati</taxon>
        <taxon>Pseudomonadota</taxon>
        <taxon>Alphaproteobacteria</taxon>
        <taxon>Hyphomicrobiales</taxon>
        <taxon>Phyllobacteriaceae</taxon>
        <taxon>Mesorhizobium</taxon>
    </lineage>
</organism>
<dbReference type="Proteomes" id="UP000481252">
    <property type="component" value="Unassembled WGS sequence"/>
</dbReference>
<sequence>MDARAIFSDVEFQPADRERWTALAQKALSGASFEETLVSHTDDGIRIDPLYERAQSAEFLSRQNAEAPWIITQRIDDPDPKRANRQALEEINQGATGLSLVFDGAPNAFGYGLPGTAEALDAVLEGVVLNRTYLRIDVHPSSRAMADWLVAILTKRRADPAKLNLSFGIDPAAIFAGTGRLRMSIEALQASMPQSLAHFFALGVPGVLLEADGRVLHNAGATEAQELGVMLASAVAHLRLFEEARQALLYAAPHIGFSLSVDQDQFLSMAKIRALRKLWARVQQACSIAPSQAAIHAETSYRMMTVKDPETNILRTTLASFAAVAGGADSVAILPHTITHGLPEGFARRIARNTQLIMAGESHIGFVSDPASGSGGVEALTAALCEAAWQEFQVIEAEGGILRSLAKGLIQSRVIEARNKRIAEYKAGKRAIVGTTVFPVKSERPVETIKADRHPAPTDGTVFCEALPAARLDELIGAAS</sequence>
<keyword evidence="3" id="KW-1185">Reference proteome</keyword>
<dbReference type="EMBL" id="JAAKZG010000002">
    <property type="protein sequence ID" value="NGN40570.1"/>
    <property type="molecule type" value="Genomic_DNA"/>
</dbReference>
<dbReference type="GO" id="GO:0031419">
    <property type="term" value="F:cobalamin binding"/>
    <property type="evidence" value="ECO:0007669"/>
    <property type="project" value="InterPro"/>
</dbReference>
<accession>A0A7C9VAL9</accession>
<dbReference type="PANTHER" id="PTHR48101:SF4">
    <property type="entry name" value="METHYLMALONYL-COA MUTASE, MITOCHONDRIAL"/>
    <property type="match status" value="1"/>
</dbReference>
<dbReference type="InterPro" id="IPR006099">
    <property type="entry name" value="MeMalonylCoA_mutase_a/b_cat"/>
</dbReference>
<reference evidence="2 3" key="1">
    <citation type="submission" date="2020-02" db="EMBL/GenBank/DDBJ databases">
        <title>Genome sequence of the type strain CGMCC 1.15528 of Mesorhizobium zhangyense.</title>
        <authorList>
            <person name="Gao J."/>
            <person name="Sun J."/>
        </authorList>
    </citation>
    <scope>NUCLEOTIDE SEQUENCE [LARGE SCALE GENOMIC DNA]</scope>
    <source>
        <strain evidence="2 3">CGMCC 1.15528</strain>
    </source>
</reference>
<dbReference type="SUPFAM" id="SSF51703">
    <property type="entry name" value="Cobalamin (vitamin B12)-dependent enzymes"/>
    <property type="match status" value="1"/>
</dbReference>
<dbReference type="AlphaFoldDB" id="A0A7C9VAL9"/>
<gene>
    <name evidence="2" type="ORF">G6N74_05795</name>
</gene>
<protein>
    <submittedName>
        <fullName evidence="2">Methylmalonyl-CoA mutase</fullName>
    </submittedName>
</protein>
<proteinExistence type="predicted"/>
<evidence type="ECO:0000313" key="2">
    <source>
        <dbReference type="EMBL" id="NGN40570.1"/>
    </source>
</evidence>
<evidence type="ECO:0000313" key="3">
    <source>
        <dbReference type="Proteomes" id="UP000481252"/>
    </source>
</evidence>
<dbReference type="Pfam" id="PF01642">
    <property type="entry name" value="MM_CoA_mutase"/>
    <property type="match status" value="1"/>
</dbReference>
<dbReference type="GO" id="GO:0005737">
    <property type="term" value="C:cytoplasm"/>
    <property type="evidence" value="ECO:0007669"/>
    <property type="project" value="TreeGrafter"/>
</dbReference>
<dbReference type="InterPro" id="IPR016176">
    <property type="entry name" value="Cbl-dep_enz_cat"/>
</dbReference>
<dbReference type="Gene3D" id="3.20.20.240">
    <property type="entry name" value="Methylmalonyl-CoA mutase"/>
    <property type="match status" value="1"/>
</dbReference>
<dbReference type="GO" id="GO:0019678">
    <property type="term" value="P:propionate metabolic process, methylmalonyl pathway"/>
    <property type="evidence" value="ECO:0007669"/>
    <property type="project" value="TreeGrafter"/>
</dbReference>
<dbReference type="CDD" id="cd03677">
    <property type="entry name" value="MM_CoA_mutase_beta"/>
    <property type="match status" value="1"/>
</dbReference>
<evidence type="ECO:0000259" key="1">
    <source>
        <dbReference type="Pfam" id="PF01642"/>
    </source>
</evidence>
<dbReference type="RefSeq" id="WP_165115277.1">
    <property type="nucleotide sequence ID" value="NZ_JAAKZG010000002.1"/>
</dbReference>
<dbReference type="PANTHER" id="PTHR48101">
    <property type="entry name" value="METHYLMALONYL-COA MUTASE, MITOCHONDRIAL-RELATED"/>
    <property type="match status" value="1"/>
</dbReference>
<comment type="caution">
    <text evidence="2">The sequence shown here is derived from an EMBL/GenBank/DDBJ whole genome shotgun (WGS) entry which is preliminary data.</text>
</comment>